<reference evidence="1 2" key="1">
    <citation type="submission" date="2011-11" db="EMBL/GenBank/DDBJ databases">
        <title>Whole genome shotgun sequence of Gordonia araii NBRC 100433.</title>
        <authorList>
            <person name="Yoshida Y."/>
            <person name="Hosoyama A."/>
            <person name="Tsuchikane K."/>
            <person name="Katsumata H."/>
            <person name="Yamazaki S."/>
            <person name="Fujita N."/>
        </authorList>
    </citation>
    <scope>NUCLEOTIDE SEQUENCE [LARGE SCALE GENOMIC DNA]</scope>
    <source>
        <strain evidence="1 2">NBRC 100433</strain>
    </source>
</reference>
<dbReference type="SUPFAM" id="SSF46689">
    <property type="entry name" value="Homeodomain-like"/>
    <property type="match status" value="1"/>
</dbReference>
<dbReference type="AlphaFoldDB" id="G7H6U8"/>
<dbReference type="Gene3D" id="1.10.357.10">
    <property type="entry name" value="Tetracycline Repressor, domain 2"/>
    <property type="match status" value="1"/>
</dbReference>
<protein>
    <submittedName>
        <fullName evidence="1">Putative TetR family transcriptional regulator</fullName>
    </submittedName>
</protein>
<dbReference type="OrthoDB" id="3787664at2"/>
<proteinExistence type="predicted"/>
<gene>
    <name evidence="1" type="ORF">GOARA_078_00220</name>
</gene>
<comment type="caution">
    <text evidence="1">The sequence shown here is derived from an EMBL/GenBank/DDBJ whole genome shotgun (WGS) entry which is preliminary data.</text>
</comment>
<dbReference type="Proteomes" id="UP000035088">
    <property type="component" value="Unassembled WGS sequence"/>
</dbReference>
<dbReference type="InterPro" id="IPR009057">
    <property type="entry name" value="Homeodomain-like_sf"/>
</dbReference>
<sequence>MARTPLSPQALLDVSRRCAAVIAEKGSAAHTKELVEASGFSERTYFRYFPTKGECIRPLLDHGDRMFAAEVARRCAGTDGVRAGNLLTLVVDAFVAAYDEGRLPFDRALLVTILADPPLRRIWLETNDQTARLLAPSLARVLGVPDDHIDALVAADQATLLAVTTVKRMVQTGESAAQATRIVSESIARQPISRQLRRDTP</sequence>
<keyword evidence="2" id="KW-1185">Reference proteome</keyword>
<dbReference type="STRING" id="1073574.GOARA_078_00220"/>
<dbReference type="EMBL" id="BAEE01000078">
    <property type="protein sequence ID" value="GAB11573.1"/>
    <property type="molecule type" value="Genomic_DNA"/>
</dbReference>
<evidence type="ECO:0000313" key="1">
    <source>
        <dbReference type="EMBL" id="GAB11573.1"/>
    </source>
</evidence>
<accession>G7H6U8</accession>
<name>G7H6U8_9ACTN</name>
<organism evidence="1 2">
    <name type="scientific">Gordonia araii NBRC 100433</name>
    <dbReference type="NCBI Taxonomy" id="1073574"/>
    <lineage>
        <taxon>Bacteria</taxon>
        <taxon>Bacillati</taxon>
        <taxon>Actinomycetota</taxon>
        <taxon>Actinomycetes</taxon>
        <taxon>Mycobacteriales</taxon>
        <taxon>Gordoniaceae</taxon>
        <taxon>Gordonia</taxon>
    </lineage>
</organism>
<dbReference type="RefSeq" id="WP_007323648.1">
    <property type="nucleotide sequence ID" value="NZ_BAEE01000078.1"/>
</dbReference>
<evidence type="ECO:0000313" key="2">
    <source>
        <dbReference type="Proteomes" id="UP000035088"/>
    </source>
</evidence>